<sequence>MCAELKGDIEYQECVLKNVLYIPGLTRNLVSVHKITENGGVVIFTDNGVEILNGRTKITANKTSDPNLWHIRIGHLNVDSMKKLTTLSSERGLKLDYAPAVTPQLNGRAETEQDANGENESTPFRLWPRERVVGRDITHCNSTQLLPNCGKRLDLSNLKLFGSLAYAKKLKKLEKLDMRCDKLIMVGYATNGYRLWNSEKREIKLSRDVTFVESTEVPATNSSSQEIIADTVSLVDSEETSLRLADNMEVRRNTTVLQDNVVDEPFHVFPSDQDTAKTSEMLDSLPGTATTKAEKDE</sequence>
<proteinExistence type="predicted"/>
<evidence type="ECO:0000259" key="2">
    <source>
        <dbReference type="Pfam" id="PF25597"/>
    </source>
</evidence>
<organism evidence="3 4">
    <name type="scientific">Dryococelus australis</name>
    <dbReference type="NCBI Taxonomy" id="614101"/>
    <lineage>
        <taxon>Eukaryota</taxon>
        <taxon>Metazoa</taxon>
        <taxon>Ecdysozoa</taxon>
        <taxon>Arthropoda</taxon>
        <taxon>Hexapoda</taxon>
        <taxon>Insecta</taxon>
        <taxon>Pterygota</taxon>
        <taxon>Neoptera</taxon>
        <taxon>Polyneoptera</taxon>
        <taxon>Phasmatodea</taxon>
        <taxon>Verophasmatodea</taxon>
        <taxon>Anareolatae</taxon>
        <taxon>Phasmatidae</taxon>
        <taxon>Eurycanthinae</taxon>
        <taxon>Dryococelus</taxon>
    </lineage>
</organism>
<evidence type="ECO:0000313" key="3">
    <source>
        <dbReference type="EMBL" id="KAJ8888717.1"/>
    </source>
</evidence>
<reference evidence="3 4" key="1">
    <citation type="submission" date="2023-02" db="EMBL/GenBank/DDBJ databases">
        <title>LHISI_Scaffold_Assembly.</title>
        <authorList>
            <person name="Stuart O.P."/>
            <person name="Cleave R."/>
            <person name="Magrath M.J.L."/>
            <person name="Mikheyev A.S."/>
        </authorList>
    </citation>
    <scope>NUCLEOTIDE SEQUENCE [LARGE SCALE GENOMIC DNA]</scope>
    <source>
        <strain evidence="3">Daus_M_001</strain>
        <tissue evidence="3">Leg muscle</tissue>
    </source>
</reference>
<dbReference type="Pfam" id="PF25597">
    <property type="entry name" value="SH3_retrovirus"/>
    <property type="match status" value="1"/>
</dbReference>
<evidence type="ECO:0000313" key="4">
    <source>
        <dbReference type="Proteomes" id="UP001159363"/>
    </source>
</evidence>
<evidence type="ECO:0000256" key="1">
    <source>
        <dbReference type="SAM" id="MobiDB-lite"/>
    </source>
</evidence>
<keyword evidence="4" id="KW-1185">Reference proteome</keyword>
<comment type="caution">
    <text evidence="3">The sequence shown here is derived from an EMBL/GenBank/DDBJ whole genome shotgun (WGS) entry which is preliminary data.</text>
</comment>
<dbReference type="Proteomes" id="UP001159363">
    <property type="component" value="Chromosome 3"/>
</dbReference>
<protein>
    <recommendedName>
        <fullName evidence="2">Retroviral polymerase SH3-like domain-containing protein</fullName>
    </recommendedName>
</protein>
<gene>
    <name evidence="3" type="ORF">PR048_008209</name>
</gene>
<dbReference type="EMBL" id="JARBHB010000003">
    <property type="protein sequence ID" value="KAJ8888717.1"/>
    <property type="molecule type" value="Genomic_DNA"/>
</dbReference>
<feature type="region of interest" description="Disordered" evidence="1">
    <location>
        <begin position="272"/>
        <end position="297"/>
    </location>
</feature>
<accession>A0ABQ9HWH1</accession>
<feature type="domain" description="Retroviral polymerase SH3-like" evidence="2">
    <location>
        <begin position="163"/>
        <end position="223"/>
    </location>
</feature>
<dbReference type="InterPro" id="IPR057670">
    <property type="entry name" value="SH3_retrovirus"/>
</dbReference>
<name>A0ABQ9HWH1_9NEOP</name>